<evidence type="ECO:0000256" key="1">
    <source>
        <dbReference type="ARBA" id="ARBA00022723"/>
    </source>
</evidence>
<evidence type="ECO:0000256" key="7">
    <source>
        <dbReference type="PROSITE-ProRule" id="PRU00546"/>
    </source>
</evidence>
<feature type="repeat" description="CXXCXGXG motif" evidence="6">
    <location>
        <begin position="188"/>
        <end position="195"/>
    </location>
</feature>
<dbReference type="SUPFAM" id="SSF57938">
    <property type="entry name" value="DnaJ/Hsp40 cysteine-rich domain"/>
    <property type="match status" value="1"/>
</dbReference>
<dbReference type="PROSITE" id="PS51188">
    <property type="entry name" value="ZF_CR"/>
    <property type="match status" value="1"/>
</dbReference>
<keyword evidence="5 6" id="KW-0143">Chaperone</keyword>
<evidence type="ECO:0000256" key="5">
    <source>
        <dbReference type="ARBA" id="ARBA00023186"/>
    </source>
</evidence>
<dbReference type="CDD" id="cd10719">
    <property type="entry name" value="DnaJ_zf"/>
    <property type="match status" value="1"/>
</dbReference>
<keyword evidence="6" id="KW-0963">Cytoplasm</keyword>
<proteinExistence type="inferred from homology"/>
<dbReference type="PANTHER" id="PTHR43096:SF52">
    <property type="entry name" value="DNAJ HOMOLOG 1, MITOCHONDRIAL-RELATED"/>
    <property type="match status" value="1"/>
</dbReference>
<feature type="repeat" description="CXXCXGXG motif" evidence="6">
    <location>
        <begin position="145"/>
        <end position="152"/>
    </location>
</feature>
<dbReference type="GO" id="GO:0005524">
    <property type="term" value="F:ATP binding"/>
    <property type="evidence" value="ECO:0007669"/>
    <property type="project" value="InterPro"/>
</dbReference>
<reference evidence="11" key="1">
    <citation type="submission" date="2016-10" db="EMBL/GenBank/DDBJ databases">
        <authorList>
            <person name="Varghese N."/>
            <person name="Submissions S."/>
        </authorList>
    </citation>
    <scope>NUCLEOTIDE SEQUENCE [LARGE SCALE GENOMIC DNA]</scope>
    <source>
        <strain evidence="11">ATCC 35263</strain>
    </source>
</reference>
<evidence type="ECO:0000256" key="4">
    <source>
        <dbReference type="ARBA" id="ARBA00022833"/>
    </source>
</evidence>
<dbReference type="GO" id="GO:0009408">
    <property type="term" value="P:response to heat"/>
    <property type="evidence" value="ECO:0007669"/>
    <property type="project" value="InterPro"/>
</dbReference>
<dbReference type="GO" id="GO:0042026">
    <property type="term" value="P:protein refolding"/>
    <property type="evidence" value="ECO:0007669"/>
    <property type="project" value="TreeGrafter"/>
</dbReference>
<dbReference type="STRING" id="29539.SAMN02745716_1436"/>
<dbReference type="PROSITE" id="PS50076">
    <property type="entry name" value="DNAJ_2"/>
    <property type="match status" value="1"/>
</dbReference>
<comment type="function">
    <text evidence="6">Participates actively in the response to hyperosmotic and heat shock by preventing the aggregation of stress-denatured proteins and by disaggregating proteins, also in an autonomous, DnaK-independent fashion. Unfolded proteins bind initially to DnaJ; upon interaction with the DnaJ-bound protein, DnaK hydrolyzes its bound ATP, resulting in the formation of a stable complex. GrpE releases ADP from DnaK; ATP binding to DnaK triggers the release of the substrate protein, thus completing the reaction cycle. Several rounds of ATP-dependent interactions between DnaJ, DnaK and GrpE are required for fully efficient folding. Also involved, together with DnaK and GrpE, in the DNA replication of plasmids through activation of initiation proteins.</text>
</comment>
<dbReference type="PANTHER" id="PTHR43096">
    <property type="entry name" value="DNAJ HOMOLOG 1, MITOCHONDRIAL-RELATED"/>
    <property type="match status" value="1"/>
</dbReference>
<dbReference type="RefSeq" id="WP_177169404.1">
    <property type="nucleotide sequence ID" value="NZ_FNWJ01000002.1"/>
</dbReference>
<feature type="binding site" evidence="6">
    <location>
        <position position="205"/>
    </location>
    <ligand>
        <name>Zn(2+)</name>
        <dbReference type="ChEBI" id="CHEBI:29105"/>
        <label>1</label>
    </ligand>
</feature>
<dbReference type="InterPro" id="IPR008971">
    <property type="entry name" value="HSP40/DnaJ_pept-bd"/>
</dbReference>
<evidence type="ECO:0000259" key="9">
    <source>
        <dbReference type="PROSITE" id="PS51188"/>
    </source>
</evidence>
<dbReference type="Pfam" id="PF00226">
    <property type="entry name" value="DnaJ"/>
    <property type="match status" value="1"/>
</dbReference>
<evidence type="ECO:0000256" key="3">
    <source>
        <dbReference type="ARBA" id="ARBA00022771"/>
    </source>
</evidence>
<dbReference type="InterPro" id="IPR001623">
    <property type="entry name" value="DnaJ_domain"/>
</dbReference>
<feature type="binding site" evidence="6">
    <location>
        <position position="148"/>
    </location>
    <ligand>
        <name>Zn(2+)</name>
        <dbReference type="ChEBI" id="CHEBI:29105"/>
        <label>1</label>
    </ligand>
</feature>
<dbReference type="SUPFAM" id="SSF46565">
    <property type="entry name" value="Chaperone J-domain"/>
    <property type="match status" value="1"/>
</dbReference>
<feature type="domain" description="J" evidence="8">
    <location>
        <begin position="5"/>
        <end position="70"/>
    </location>
</feature>
<keyword evidence="6" id="KW-0235">DNA replication</keyword>
<comment type="subunit">
    <text evidence="6">Homodimer.</text>
</comment>
<keyword evidence="11" id="KW-1185">Reference proteome</keyword>
<protein>
    <recommendedName>
        <fullName evidence="6">Chaperone protein DnaJ</fullName>
    </recommendedName>
</protein>
<organism evidence="10 11">
    <name type="scientific">Thermoleophilum album</name>
    <dbReference type="NCBI Taxonomy" id="29539"/>
    <lineage>
        <taxon>Bacteria</taxon>
        <taxon>Bacillati</taxon>
        <taxon>Actinomycetota</taxon>
        <taxon>Thermoleophilia</taxon>
        <taxon>Thermoleophilales</taxon>
        <taxon>Thermoleophilaceae</taxon>
        <taxon>Thermoleophilum</taxon>
    </lineage>
</organism>
<feature type="repeat" description="CXXCXGXG motif" evidence="6">
    <location>
        <begin position="162"/>
        <end position="169"/>
    </location>
</feature>
<dbReference type="GO" id="GO:0031072">
    <property type="term" value="F:heat shock protein binding"/>
    <property type="evidence" value="ECO:0007669"/>
    <property type="project" value="InterPro"/>
</dbReference>
<dbReference type="SMART" id="SM00271">
    <property type="entry name" value="DnaJ"/>
    <property type="match status" value="1"/>
</dbReference>
<feature type="zinc finger region" description="CR-type" evidence="7">
    <location>
        <begin position="132"/>
        <end position="214"/>
    </location>
</feature>
<dbReference type="Gene3D" id="2.60.260.20">
    <property type="entry name" value="Urease metallochaperone UreE, N-terminal domain"/>
    <property type="match status" value="2"/>
</dbReference>
<dbReference type="InterPro" id="IPR018253">
    <property type="entry name" value="DnaJ_domain_CS"/>
</dbReference>
<dbReference type="GO" id="GO:0051082">
    <property type="term" value="F:unfolded protein binding"/>
    <property type="evidence" value="ECO:0007669"/>
    <property type="project" value="UniProtKB-UniRule"/>
</dbReference>
<feature type="binding site" evidence="6">
    <location>
        <position position="145"/>
    </location>
    <ligand>
        <name>Zn(2+)</name>
        <dbReference type="ChEBI" id="CHEBI:29105"/>
        <label>1</label>
    </ligand>
</feature>
<dbReference type="Pfam" id="PF01556">
    <property type="entry name" value="DnaJ_C"/>
    <property type="match status" value="1"/>
</dbReference>
<evidence type="ECO:0000313" key="10">
    <source>
        <dbReference type="EMBL" id="SEH13980.1"/>
    </source>
</evidence>
<dbReference type="Pfam" id="PF00684">
    <property type="entry name" value="DnaJ_CXXCXGXG"/>
    <property type="match status" value="1"/>
</dbReference>
<dbReference type="NCBIfam" id="NF008035">
    <property type="entry name" value="PRK10767.1"/>
    <property type="match status" value="1"/>
</dbReference>
<feature type="binding site" evidence="6">
    <location>
        <position position="191"/>
    </location>
    <ligand>
        <name>Zn(2+)</name>
        <dbReference type="ChEBI" id="CHEBI:29105"/>
        <label>2</label>
    </ligand>
</feature>
<comment type="subcellular location">
    <subcellularLocation>
        <location evidence="6">Cytoplasm</location>
    </subcellularLocation>
</comment>
<dbReference type="AlphaFoldDB" id="A0A1H6FUN3"/>
<evidence type="ECO:0000256" key="6">
    <source>
        <dbReference type="HAMAP-Rule" id="MF_01152"/>
    </source>
</evidence>
<dbReference type="Gene3D" id="2.10.230.10">
    <property type="entry name" value="Heat shock protein DnaJ, cysteine-rich domain"/>
    <property type="match status" value="1"/>
</dbReference>
<dbReference type="Proteomes" id="UP000222056">
    <property type="component" value="Unassembled WGS sequence"/>
</dbReference>
<dbReference type="CDD" id="cd06257">
    <property type="entry name" value="DnaJ"/>
    <property type="match status" value="1"/>
</dbReference>
<dbReference type="InterPro" id="IPR002939">
    <property type="entry name" value="DnaJ_C"/>
</dbReference>
<feature type="binding site" evidence="6">
    <location>
        <position position="162"/>
    </location>
    <ligand>
        <name>Zn(2+)</name>
        <dbReference type="ChEBI" id="CHEBI:29105"/>
        <label>2</label>
    </ligand>
</feature>
<evidence type="ECO:0000256" key="2">
    <source>
        <dbReference type="ARBA" id="ARBA00022737"/>
    </source>
</evidence>
<keyword evidence="2 6" id="KW-0677">Repeat</keyword>
<dbReference type="GO" id="GO:0006260">
    <property type="term" value="P:DNA replication"/>
    <property type="evidence" value="ECO:0007669"/>
    <property type="project" value="UniProtKB-KW"/>
</dbReference>
<feature type="binding site" evidence="6">
    <location>
        <position position="202"/>
    </location>
    <ligand>
        <name>Zn(2+)</name>
        <dbReference type="ChEBI" id="CHEBI:29105"/>
        <label>1</label>
    </ligand>
</feature>
<keyword evidence="1 6" id="KW-0479">Metal-binding</keyword>
<dbReference type="InterPro" id="IPR036869">
    <property type="entry name" value="J_dom_sf"/>
</dbReference>
<feature type="binding site" evidence="6">
    <location>
        <position position="165"/>
    </location>
    <ligand>
        <name>Zn(2+)</name>
        <dbReference type="ChEBI" id="CHEBI:29105"/>
        <label>2</label>
    </ligand>
</feature>
<sequence>MSRPDPYELLGVSRDADEREIKKAFRRRARELHPDINKHDPQAEEKFKQLTEAYEVLSDPERRAIYDRYGWAGLERQGFQPTAQSYRSFSDIFEAFFGGDPFASFFGGGRTGSAGEDIEVEVEIDLELAARGGTVDVEYDAVELCEHCAGGGAAPGSAMVPCGRCGGSGQLRSVAATPFGRVVRSETCAACGGEGLRPARRCPACEGSGRRLARRKLEVAIPPGIADGQRIRLSGRGHAGSGGGPNGDLFLHVRVREDARFLRDGDDLITAVRIPMADAALGTKVTVPTVEGEETIELPPGTQPGTVVTLSGRGMPRLGRRGRGDLRVVVDVEVPAVVDDRARQLLEQLRTELAGRPNGDGRSGAEREHHLGIVERLRRVFR</sequence>
<dbReference type="PRINTS" id="PR00625">
    <property type="entry name" value="JDOMAIN"/>
</dbReference>
<evidence type="ECO:0000259" key="8">
    <source>
        <dbReference type="PROSITE" id="PS50076"/>
    </source>
</evidence>
<dbReference type="EMBL" id="FNWJ01000002">
    <property type="protein sequence ID" value="SEH13980.1"/>
    <property type="molecule type" value="Genomic_DNA"/>
</dbReference>
<comment type="domain">
    <text evidence="6">The J domain is necessary and sufficient to stimulate DnaK ATPase activity. Zinc center 1 plays an important role in the autonomous, DnaK-independent chaperone activity of DnaJ. Zinc center 2 is essential for interaction with DnaK and for DnaJ activity.</text>
</comment>
<keyword evidence="4 6" id="KW-0862">Zinc</keyword>
<feature type="binding site" evidence="6">
    <location>
        <position position="188"/>
    </location>
    <ligand>
        <name>Zn(2+)</name>
        <dbReference type="ChEBI" id="CHEBI:29105"/>
        <label>2</label>
    </ligand>
</feature>
<evidence type="ECO:0000313" key="11">
    <source>
        <dbReference type="Proteomes" id="UP000222056"/>
    </source>
</evidence>
<name>A0A1H6FUN3_THEAL</name>
<dbReference type="Gene3D" id="1.10.287.110">
    <property type="entry name" value="DnaJ domain"/>
    <property type="match status" value="1"/>
</dbReference>
<comment type="cofactor">
    <cofactor evidence="6">
        <name>Zn(2+)</name>
        <dbReference type="ChEBI" id="CHEBI:29105"/>
    </cofactor>
    <text evidence="6">Binds 2 Zn(2+) ions per monomer.</text>
</comment>
<dbReference type="FunFam" id="2.60.260.20:FF:000005">
    <property type="entry name" value="Chaperone protein dnaJ 1, mitochondrial"/>
    <property type="match status" value="1"/>
</dbReference>
<accession>A0A1H6FUN3</accession>
<comment type="similarity">
    <text evidence="6">Belongs to the DnaJ family.</text>
</comment>
<dbReference type="PROSITE" id="PS00636">
    <property type="entry name" value="DNAJ_1"/>
    <property type="match status" value="1"/>
</dbReference>
<dbReference type="InterPro" id="IPR012724">
    <property type="entry name" value="DnaJ"/>
</dbReference>
<dbReference type="InterPro" id="IPR036410">
    <property type="entry name" value="HSP_DnaJ_Cys-rich_dom_sf"/>
</dbReference>
<feature type="domain" description="CR-type" evidence="9">
    <location>
        <begin position="132"/>
        <end position="214"/>
    </location>
</feature>
<dbReference type="InterPro" id="IPR001305">
    <property type="entry name" value="HSP_DnaJ_Cys-rich_dom"/>
</dbReference>
<dbReference type="HAMAP" id="MF_01152">
    <property type="entry name" value="DnaJ"/>
    <property type="match status" value="1"/>
</dbReference>
<dbReference type="GO" id="GO:0008270">
    <property type="term" value="F:zinc ion binding"/>
    <property type="evidence" value="ECO:0007669"/>
    <property type="project" value="UniProtKB-UniRule"/>
</dbReference>
<keyword evidence="3 6" id="KW-0863">Zinc-finger</keyword>
<feature type="repeat" description="CXXCXGXG motif" evidence="6">
    <location>
        <begin position="202"/>
        <end position="209"/>
    </location>
</feature>
<keyword evidence="6" id="KW-0346">Stress response</keyword>
<dbReference type="CDD" id="cd10747">
    <property type="entry name" value="DnaJ_C"/>
    <property type="match status" value="1"/>
</dbReference>
<gene>
    <name evidence="6" type="primary">dnaJ</name>
    <name evidence="10" type="ORF">SAMN02745716_1436</name>
</gene>
<dbReference type="SUPFAM" id="SSF49493">
    <property type="entry name" value="HSP40/DnaJ peptide-binding domain"/>
    <property type="match status" value="2"/>
</dbReference>
<dbReference type="GO" id="GO:0005737">
    <property type="term" value="C:cytoplasm"/>
    <property type="evidence" value="ECO:0007669"/>
    <property type="project" value="UniProtKB-SubCell"/>
</dbReference>